<name>A0A0M5J1H5_DROBS</name>
<reference evidence="1 2" key="1">
    <citation type="submission" date="2015-08" db="EMBL/GenBank/DDBJ databases">
        <title>Ancestral chromatin configuration constrains chromatin evolution on differentiating sex chromosomes in Drosophila.</title>
        <authorList>
            <person name="Zhou Q."/>
            <person name="Bachtrog D."/>
        </authorList>
    </citation>
    <scope>NUCLEOTIDE SEQUENCE [LARGE SCALE GENOMIC DNA]</scope>
    <source>
        <tissue evidence="1">Whole larvae</tissue>
    </source>
</reference>
<dbReference type="Proteomes" id="UP000494163">
    <property type="component" value="Chromosome 3L"/>
</dbReference>
<sequence>MSMSEFGCWELLAQIFCYALRIYSHNSRQRRPTVIQISFEISSASQDQNVDATDASPKRD</sequence>
<dbReference type="AlphaFoldDB" id="A0A0M5J1H5"/>
<evidence type="ECO:0000313" key="2">
    <source>
        <dbReference type="Proteomes" id="UP000494163"/>
    </source>
</evidence>
<organism evidence="1 2">
    <name type="scientific">Drosophila busckii</name>
    <name type="common">Fruit fly</name>
    <dbReference type="NCBI Taxonomy" id="30019"/>
    <lineage>
        <taxon>Eukaryota</taxon>
        <taxon>Metazoa</taxon>
        <taxon>Ecdysozoa</taxon>
        <taxon>Arthropoda</taxon>
        <taxon>Hexapoda</taxon>
        <taxon>Insecta</taxon>
        <taxon>Pterygota</taxon>
        <taxon>Neoptera</taxon>
        <taxon>Endopterygota</taxon>
        <taxon>Diptera</taxon>
        <taxon>Brachycera</taxon>
        <taxon>Muscomorpha</taxon>
        <taxon>Ephydroidea</taxon>
        <taxon>Drosophilidae</taxon>
        <taxon>Drosophila</taxon>
    </lineage>
</organism>
<keyword evidence="2" id="KW-1185">Reference proteome</keyword>
<accession>A0A0M5J1H5</accession>
<dbReference type="STRING" id="30019.A0A0M5J1H5"/>
<gene>
    <name evidence="1" type="ORF">Dbus_chr3Lg2177</name>
</gene>
<evidence type="ECO:0000313" key="1">
    <source>
        <dbReference type="EMBL" id="ALC45011.1"/>
    </source>
</evidence>
<protein>
    <submittedName>
        <fullName evidence="1">Grim</fullName>
    </submittedName>
</protein>
<dbReference type="OrthoDB" id="7917527at2759"/>
<dbReference type="EMBL" id="CP012525">
    <property type="protein sequence ID" value="ALC45011.1"/>
    <property type="molecule type" value="Genomic_DNA"/>
</dbReference>
<proteinExistence type="predicted"/>